<evidence type="ECO:0000256" key="4">
    <source>
        <dbReference type="ARBA" id="ARBA00023204"/>
    </source>
</evidence>
<protein>
    <submittedName>
        <fullName evidence="7">Uncharacterized protein LOC104265655</fullName>
    </submittedName>
</protein>
<dbReference type="CDD" id="cd16273">
    <property type="entry name" value="SNM1A-1C-like_MBL-fold"/>
    <property type="match status" value="1"/>
</dbReference>
<dbReference type="PANTHER" id="PTHR23240:SF6">
    <property type="entry name" value="DNA CROSS-LINK REPAIR 1A PROTEIN"/>
    <property type="match status" value="1"/>
</dbReference>
<keyword evidence="4" id="KW-0234">DNA repair</keyword>
<evidence type="ECO:0000256" key="3">
    <source>
        <dbReference type="ARBA" id="ARBA00022763"/>
    </source>
</evidence>
<dbReference type="GO" id="GO:0035312">
    <property type="term" value="F:5'-3' DNA exonuclease activity"/>
    <property type="evidence" value="ECO:0007669"/>
    <property type="project" value="TreeGrafter"/>
</dbReference>
<feature type="domain" description="DNA repair metallo-beta-lactamase" evidence="6">
    <location>
        <begin position="554"/>
        <end position="658"/>
    </location>
</feature>
<keyword evidence="5" id="KW-0539">Nucleus</keyword>
<evidence type="ECO:0000259" key="6">
    <source>
        <dbReference type="Pfam" id="PF07522"/>
    </source>
</evidence>
<accession>A0A6F9DJJ9</accession>
<dbReference type="Gene3D" id="3.60.15.10">
    <property type="entry name" value="Ribonuclease Z/Hydroxyacylglutathione hydrolase-like"/>
    <property type="match status" value="1"/>
</dbReference>
<comment type="subcellular location">
    <subcellularLocation>
        <location evidence="1">Nucleus</location>
    </subcellularLocation>
</comment>
<dbReference type="Pfam" id="PF07522">
    <property type="entry name" value="DRMBL"/>
    <property type="match status" value="1"/>
</dbReference>
<dbReference type="PANTHER" id="PTHR23240">
    <property type="entry name" value="DNA CROSS-LINK REPAIR PROTEIN PSO2/SNM1-RELATED"/>
    <property type="match status" value="1"/>
</dbReference>
<dbReference type="Gene3D" id="3.40.50.12650">
    <property type="match status" value="1"/>
</dbReference>
<dbReference type="EMBL" id="LR787284">
    <property type="protein sequence ID" value="CAB3263146.1"/>
    <property type="molecule type" value="mRNA"/>
</dbReference>
<reference evidence="7" key="1">
    <citation type="submission" date="2020-04" db="EMBL/GenBank/DDBJ databases">
        <authorList>
            <person name="Neveu A P."/>
        </authorList>
    </citation>
    <scope>NUCLEOTIDE SEQUENCE</scope>
    <source>
        <tissue evidence="7">Whole embryo</tissue>
    </source>
</reference>
<evidence type="ECO:0000313" key="7">
    <source>
        <dbReference type="EMBL" id="CAB3263146.1"/>
    </source>
</evidence>
<evidence type="ECO:0000256" key="2">
    <source>
        <dbReference type="ARBA" id="ARBA00010304"/>
    </source>
</evidence>
<organism evidence="7">
    <name type="scientific">Phallusia mammillata</name>
    <dbReference type="NCBI Taxonomy" id="59560"/>
    <lineage>
        <taxon>Eukaryota</taxon>
        <taxon>Metazoa</taxon>
        <taxon>Chordata</taxon>
        <taxon>Tunicata</taxon>
        <taxon>Ascidiacea</taxon>
        <taxon>Phlebobranchia</taxon>
        <taxon>Ascidiidae</taxon>
        <taxon>Phallusia</taxon>
    </lineage>
</organism>
<dbReference type="FunFam" id="3.40.50.12650:FF:000001">
    <property type="entry name" value="DNA cross-link repair 1A"/>
    <property type="match status" value="1"/>
</dbReference>
<evidence type="ECO:0000256" key="1">
    <source>
        <dbReference type="ARBA" id="ARBA00004123"/>
    </source>
</evidence>
<evidence type="ECO:0000256" key="5">
    <source>
        <dbReference type="ARBA" id="ARBA00023242"/>
    </source>
</evidence>
<dbReference type="GO" id="GO:0005634">
    <property type="term" value="C:nucleus"/>
    <property type="evidence" value="ECO:0007669"/>
    <property type="project" value="UniProtKB-SubCell"/>
</dbReference>
<comment type="similarity">
    <text evidence="2">Belongs to the DNA repair metallo-beta-lactamase (DRMBL) family.</text>
</comment>
<sequence>MLMLNMDVSAGQVCPYCQMPLKLLHVQTINLHLEVCFRQKKPRQECPRGLDCASCMVCHYEVYSHNLLARKYSNNNTDVITLPVDLTADSQLDSIEDCESSNFTDDNNLTKARARLSNSTKLFKHKSKNNSCESKSKKAKWTETSLKNVSTCKVTLTTNNSGKKHAFEQRGHGNQGSQFTRIANDISSDVFTTEKQVVSTCSPQKSFLCDIVSSAGDFAATAMSLSVSSQLDHNMDSCNATSTQVTKTKSESKQINDLEKTTSFQWSTEKDKPVLPCAATSSASNSQLKKNKCIQRDIGSMLFGTKPLAAKNENQLSSVKPKAAVTEPTAKHHGSWKRCPFYKKIGDTGIAVDAFNYGTIAGISIYILSHFHYDHYMGLTKNWEHDIYCSEVTGNLLETKLRILSEKIKRLPMNKEIAIGKHSVTLLDANHCPGAVVMLFRQLNGQIVLHTGDFRADDELCENLVLCGVHINTLYLDTTYLDSTYGFPPQNEVVTYTQQLVQKIVLEEPKTLFITGTYSIGKERIFLGMARTLNSKIFVTRDKYRTMSCLDNFEIKSLLTMDAEATNLHVLPMKNLNVQSLLKHLKKFQKRFVQILAIKPTGWTHSKTTSTLEDIEPTKTGPILICGVPYSEHSSFTELKAFVERHKPDKIIPTVNVGRPESRQKMEKYLYEWKKKI</sequence>
<proteinExistence type="evidence at transcript level"/>
<gene>
    <name evidence="7" type="primary">LOC104265655-001</name>
</gene>
<dbReference type="GO" id="GO:0036297">
    <property type="term" value="P:interstrand cross-link repair"/>
    <property type="evidence" value="ECO:0007669"/>
    <property type="project" value="TreeGrafter"/>
</dbReference>
<keyword evidence="3" id="KW-0227">DNA damage</keyword>
<name>A0A6F9DJJ9_9ASCI</name>
<dbReference type="GO" id="GO:0003684">
    <property type="term" value="F:damaged DNA binding"/>
    <property type="evidence" value="ECO:0007669"/>
    <property type="project" value="TreeGrafter"/>
</dbReference>
<dbReference type="AlphaFoldDB" id="A0A6F9DJJ9"/>
<dbReference type="InterPro" id="IPR036866">
    <property type="entry name" value="RibonucZ/Hydroxyglut_hydro"/>
</dbReference>
<dbReference type="GO" id="GO:0006303">
    <property type="term" value="P:double-strand break repair via nonhomologous end joining"/>
    <property type="evidence" value="ECO:0007669"/>
    <property type="project" value="TreeGrafter"/>
</dbReference>
<dbReference type="InterPro" id="IPR011084">
    <property type="entry name" value="DRMBL"/>
</dbReference>
<dbReference type="SUPFAM" id="SSF56281">
    <property type="entry name" value="Metallo-hydrolase/oxidoreductase"/>
    <property type="match status" value="1"/>
</dbReference>